<sequence>MKIPWSHIGGFWTRSSPTASHHHDISRPHPTGDSVILDHRAGVNMISDRDLFSIAIFTGAASMLLIVLQHFLQVRTGTESLVIKAK</sequence>
<dbReference type="OrthoDB" id="2124077at2759"/>
<accession>A0A2A9P509</accession>
<dbReference type="EMBL" id="LAZP02000549">
    <property type="protein sequence ID" value="PFH56575.1"/>
    <property type="molecule type" value="Genomic_DNA"/>
</dbReference>
<evidence type="ECO:0000313" key="9">
    <source>
        <dbReference type="EMBL" id="PFH56575.1"/>
    </source>
</evidence>
<evidence type="ECO:0000256" key="6">
    <source>
        <dbReference type="ARBA" id="ARBA00022989"/>
    </source>
</evidence>
<evidence type="ECO:0000256" key="7">
    <source>
        <dbReference type="ARBA" id="ARBA00023136"/>
    </source>
</evidence>
<keyword evidence="5" id="KW-0735">Signal-anchor</keyword>
<feature type="transmembrane region" description="Helical" evidence="8">
    <location>
        <begin position="51"/>
        <end position="72"/>
    </location>
</feature>
<dbReference type="SUPFAM" id="SSF103464">
    <property type="entry name" value="Oligosaccharyltransferase subunit ost4p"/>
    <property type="match status" value="1"/>
</dbReference>
<keyword evidence="10" id="KW-1185">Reference proteome</keyword>
<evidence type="ECO:0000256" key="2">
    <source>
        <dbReference type="ARBA" id="ARBA00007685"/>
    </source>
</evidence>
<gene>
    <name evidence="9" type="ORF">XA68_16289</name>
</gene>
<protein>
    <recommendedName>
        <fullName evidence="11">Oligosaccaryltransferase</fullName>
    </recommendedName>
</protein>
<evidence type="ECO:0000256" key="1">
    <source>
        <dbReference type="ARBA" id="ARBA00004643"/>
    </source>
</evidence>
<keyword evidence="3 8" id="KW-0812">Transmembrane</keyword>
<dbReference type="Proteomes" id="UP000037136">
    <property type="component" value="Unassembled WGS sequence"/>
</dbReference>
<keyword evidence="7 8" id="KW-0472">Membrane</keyword>
<evidence type="ECO:0008006" key="11">
    <source>
        <dbReference type="Google" id="ProtNLM"/>
    </source>
</evidence>
<evidence type="ECO:0000256" key="8">
    <source>
        <dbReference type="SAM" id="Phobius"/>
    </source>
</evidence>
<dbReference type="GO" id="GO:0005789">
    <property type="term" value="C:endoplasmic reticulum membrane"/>
    <property type="evidence" value="ECO:0007669"/>
    <property type="project" value="UniProtKB-SubCell"/>
</dbReference>
<dbReference type="Pfam" id="PF10215">
    <property type="entry name" value="Ost4"/>
    <property type="match status" value="1"/>
</dbReference>
<comment type="subcellular location">
    <subcellularLocation>
        <location evidence="1">Endoplasmic reticulum membrane</location>
        <topology evidence="1">Single-pass type III membrane protein</topology>
    </subcellularLocation>
</comment>
<reference evidence="9 10" key="2">
    <citation type="journal article" date="2017" name="Sci. Rep.">
        <title>Ant-infecting Ophiocordyceps genomes reveal a high diversity of potential behavioral manipulation genes and a possible major role for enterotoxins.</title>
        <authorList>
            <person name="de Bekker C."/>
            <person name="Ohm R.A."/>
            <person name="Evans H.C."/>
            <person name="Brachmann A."/>
            <person name="Hughes D.P."/>
        </authorList>
    </citation>
    <scope>NUCLEOTIDE SEQUENCE [LARGE SCALE GENOMIC DNA]</scope>
    <source>
        <strain evidence="9 10">SC16a</strain>
    </source>
</reference>
<keyword evidence="6 8" id="KW-1133">Transmembrane helix</keyword>
<dbReference type="InterPro" id="IPR018943">
    <property type="entry name" value="Oligosaccaryltransferase"/>
</dbReference>
<name>A0A2A9P509_OPHUN</name>
<evidence type="ECO:0000256" key="4">
    <source>
        <dbReference type="ARBA" id="ARBA00022824"/>
    </source>
</evidence>
<evidence type="ECO:0000256" key="5">
    <source>
        <dbReference type="ARBA" id="ARBA00022968"/>
    </source>
</evidence>
<dbReference type="AlphaFoldDB" id="A0A2A9P509"/>
<comment type="similarity">
    <text evidence="2">Belongs to the OST4 family.</text>
</comment>
<organism evidence="9 10">
    <name type="scientific">Ophiocordyceps unilateralis</name>
    <name type="common">Zombie-ant fungus</name>
    <name type="synonym">Torrubia unilateralis</name>
    <dbReference type="NCBI Taxonomy" id="268505"/>
    <lineage>
        <taxon>Eukaryota</taxon>
        <taxon>Fungi</taxon>
        <taxon>Dikarya</taxon>
        <taxon>Ascomycota</taxon>
        <taxon>Pezizomycotina</taxon>
        <taxon>Sordariomycetes</taxon>
        <taxon>Hypocreomycetidae</taxon>
        <taxon>Hypocreales</taxon>
        <taxon>Ophiocordycipitaceae</taxon>
        <taxon>Ophiocordyceps</taxon>
    </lineage>
</organism>
<keyword evidence="4" id="KW-0256">Endoplasmic reticulum</keyword>
<evidence type="ECO:0000256" key="3">
    <source>
        <dbReference type="ARBA" id="ARBA00022692"/>
    </source>
</evidence>
<reference evidence="9 10" key="1">
    <citation type="journal article" date="2015" name="BMC Genomics">
        <title>Gene expression during zombie ant biting behavior reflects the complexity underlying fungal parasitic behavioral manipulation.</title>
        <authorList>
            <person name="de Bekker C."/>
            <person name="Ohm R.A."/>
            <person name="Loreto R.G."/>
            <person name="Sebastian A."/>
            <person name="Albert I."/>
            <person name="Merrow M."/>
            <person name="Brachmann A."/>
            <person name="Hughes D.P."/>
        </authorList>
    </citation>
    <scope>NUCLEOTIDE SEQUENCE [LARGE SCALE GENOMIC DNA]</scope>
    <source>
        <strain evidence="9 10">SC16a</strain>
    </source>
</reference>
<evidence type="ECO:0000313" key="10">
    <source>
        <dbReference type="Proteomes" id="UP000037136"/>
    </source>
</evidence>
<comment type="caution">
    <text evidence="9">The sequence shown here is derived from an EMBL/GenBank/DDBJ whole genome shotgun (WGS) entry which is preliminary data.</text>
</comment>
<dbReference type="InterPro" id="IPR036330">
    <property type="entry name" value="Ost4p_sf"/>
</dbReference>
<proteinExistence type="inferred from homology"/>